<proteinExistence type="predicted"/>
<organism evidence="1 2">
    <name type="scientific">Leptobrachium leishanense</name>
    <name type="common">Leishan spiny toad</name>
    <dbReference type="NCBI Taxonomy" id="445787"/>
    <lineage>
        <taxon>Eukaryota</taxon>
        <taxon>Metazoa</taxon>
        <taxon>Chordata</taxon>
        <taxon>Craniata</taxon>
        <taxon>Vertebrata</taxon>
        <taxon>Euteleostomi</taxon>
        <taxon>Amphibia</taxon>
        <taxon>Batrachia</taxon>
        <taxon>Anura</taxon>
        <taxon>Pelobatoidea</taxon>
        <taxon>Megophryidae</taxon>
        <taxon>Leptobrachium</taxon>
    </lineage>
</organism>
<reference evidence="1" key="1">
    <citation type="submission" date="2025-08" db="UniProtKB">
        <authorList>
            <consortium name="Ensembl"/>
        </authorList>
    </citation>
    <scope>IDENTIFICATION</scope>
</reference>
<reference evidence="1" key="2">
    <citation type="submission" date="2025-09" db="UniProtKB">
        <authorList>
            <consortium name="Ensembl"/>
        </authorList>
    </citation>
    <scope>IDENTIFICATION</scope>
</reference>
<dbReference type="Proteomes" id="UP000694569">
    <property type="component" value="Unplaced"/>
</dbReference>
<keyword evidence="2" id="KW-1185">Reference proteome</keyword>
<dbReference type="Ensembl" id="ENSLLET00000003394.1">
    <property type="protein sequence ID" value="ENSLLEP00000003237.1"/>
    <property type="gene ID" value="ENSLLEG00000002096.1"/>
</dbReference>
<protein>
    <submittedName>
        <fullName evidence="1">Uncharacterized protein</fullName>
    </submittedName>
</protein>
<evidence type="ECO:0000313" key="2">
    <source>
        <dbReference type="Proteomes" id="UP000694569"/>
    </source>
</evidence>
<accession>A0A8C5LPK3</accession>
<sequence>MVYGLKEKSYQERLNDLDMYSLEKRRDREDMIETFKYVKGIHKVEEGSIFKRKQNSKTRGHSLRLEGQRFNHFNAEDALSASSALPLVCRGRAERVHPLGSAFGRVPADRWPLWCGLTSSMSAAHPEPQPLELGVITAAR</sequence>
<dbReference type="OrthoDB" id="276744at2759"/>
<name>A0A8C5LPK3_9ANUR</name>
<dbReference type="AlphaFoldDB" id="A0A8C5LPK3"/>
<evidence type="ECO:0000313" key="1">
    <source>
        <dbReference type="Ensembl" id="ENSLLEP00000003237.1"/>
    </source>
</evidence>